<gene>
    <name evidence="2" type="ORF">BU26DRAFT_98340</name>
</gene>
<organism evidence="2 3">
    <name type="scientific">Trematosphaeria pertusa</name>
    <dbReference type="NCBI Taxonomy" id="390896"/>
    <lineage>
        <taxon>Eukaryota</taxon>
        <taxon>Fungi</taxon>
        <taxon>Dikarya</taxon>
        <taxon>Ascomycota</taxon>
        <taxon>Pezizomycotina</taxon>
        <taxon>Dothideomycetes</taxon>
        <taxon>Pleosporomycetidae</taxon>
        <taxon>Pleosporales</taxon>
        <taxon>Massarineae</taxon>
        <taxon>Trematosphaeriaceae</taxon>
        <taxon>Trematosphaeria</taxon>
    </lineage>
</organism>
<name>A0A6A6I221_9PLEO</name>
<dbReference type="InterPro" id="IPR051681">
    <property type="entry name" value="Ser/Thr_Kinases-Pseudokinases"/>
</dbReference>
<proteinExistence type="predicted"/>
<dbReference type="GeneID" id="54589901"/>
<dbReference type="PROSITE" id="PS50011">
    <property type="entry name" value="PROTEIN_KINASE_DOM"/>
    <property type="match status" value="1"/>
</dbReference>
<accession>A0A6A6I221</accession>
<dbReference type="RefSeq" id="XP_033679330.1">
    <property type="nucleotide sequence ID" value="XM_033836571.1"/>
</dbReference>
<sequence length="583" mass="66177">MELSSRILEQVLEPSFIFKSREEFLRQHSDTAGSVPWADSQLNPRNRIETLNTRPGCVWRIDGATRYGTQFFTVPATNSVPLRIDTYIRDQKDVPIALRHVLDCGRSVVARSSRVRQLAIARHICNALDRRSRIEEAFMERLKELPFGSKLVCHNVVADVTRMSLQIVPAYDLERRMLSIQKLRQLWGDDVAEETWPEIISLEELSMKQQLHDTISVVTINGRPGKYIFKSTTNEPAVLYHELKILLTMPPHPNIIKRPINLVTKACCFGGKRGVCGMILEYITGGALRDVLPERALSGTLTLRCKVKWSREVVIALIHFRESTKSFYSDLRPDNVLLSGPSADVAKGTYPPFPNVVLVDFEQRGNWPSWTPPELRCFRYLKDLADDPRTTADQGPWRCFVEDYPSVDHGHHDAAWSYLSFEAQEKAMSYSLGLLMYCIFEGLSNSRQNLATGFDWEPGLEFPEFKATPAAIRQLISRCVGNESFSDPTLRPCTDGEAGLCDQALRTQQRLKREGGRLIVGLCTRHGSTRDCGKDCIYEAGINHWKGTLKELENFLATRRYQTIGKTRPTFKEILAVLEQIGS</sequence>
<dbReference type="SMART" id="SM00220">
    <property type="entry name" value="S_TKc"/>
    <property type="match status" value="1"/>
</dbReference>
<dbReference type="Gene3D" id="1.10.510.10">
    <property type="entry name" value="Transferase(Phosphotransferase) domain 1"/>
    <property type="match status" value="1"/>
</dbReference>
<dbReference type="Proteomes" id="UP000800094">
    <property type="component" value="Unassembled WGS sequence"/>
</dbReference>
<evidence type="ECO:0000313" key="2">
    <source>
        <dbReference type="EMBL" id="KAF2244326.1"/>
    </source>
</evidence>
<dbReference type="PANTHER" id="PTHR44329">
    <property type="entry name" value="SERINE/THREONINE-PROTEIN KINASE TNNI3K-RELATED"/>
    <property type="match status" value="1"/>
</dbReference>
<dbReference type="SUPFAM" id="SSF56112">
    <property type="entry name" value="Protein kinase-like (PK-like)"/>
    <property type="match status" value="1"/>
</dbReference>
<dbReference type="AlphaFoldDB" id="A0A6A6I221"/>
<dbReference type="GO" id="GO:0005524">
    <property type="term" value="F:ATP binding"/>
    <property type="evidence" value="ECO:0007669"/>
    <property type="project" value="InterPro"/>
</dbReference>
<dbReference type="InterPro" id="IPR000719">
    <property type="entry name" value="Prot_kinase_dom"/>
</dbReference>
<dbReference type="OrthoDB" id="4062651at2759"/>
<keyword evidence="3" id="KW-1185">Reference proteome</keyword>
<feature type="domain" description="Protein kinase" evidence="1">
    <location>
        <begin position="136"/>
        <end position="505"/>
    </location>
</feature>
<dbReference type="InterPro" id="IPR011009">
    <property type="entry name" value="Kinase-like_dom_sf"/>
</dbReference>
<dbReference type="EMBL" id="ML987203">
    <property type="protein sequence ID" value="KAF2244326.1"/>
    <property type="molecule type" value="Genomic_DNA"/>
</dbReference>
<protein>
    <recommendedName>
        <fullName evidence="1">Protein kinase domain-containing protein</fullName>
    </recommendedName>
</protein>
<evidence type="ECO:0000259" key="1">
    <source>
        <dbReference type="PROSITE" id="PS50011"/>
    </source>
</evidence>
<evidence type="ECO:0000313" key="3">
    <source>
        <dbReference type="Proteomes" id="UP000800094"/>
    </source>
</evidence>
<dbReference type="GO" id="GO:0004674">
    <property type="term" value="F:protein serine/threonine kinase activity"/>
    <property type="evidence" value="ECO:0007669"/>
    <property type="project" value="TreeGrafter"/>
</dbReference>
<reference evidence="2" key="1">
    <citation type="journal article" date="2020" name="Stud. Mycol.">
        <title>101 Dothideomycetes genomes: a test case for predicting lifestyles and emergence of pathogens.</title>
        <authorList>
            <person name="Haridas S."/>
            <person name="Albert R."/>
            <person name="Binder M."/>
            <person name="Bloem J."/>
            <person name="Labutti K."/>
            <person name="Salamov A."/>
            <person name="Andreopoulos B."/>
            <person name="Baker S."/>
            <person name="Barry K."/>
            <person name="Bills G."/>
            <person name="Bluhm B."/>
            <person name="Cannon C."/>
            <person name="Castanera R."/>
            <person name="Culley D."/>
            <person name="Daum C."/>
            <person name="Ezra D."/>
            <person name="Gonzalez J."/>
            <person name="Henrissat B."/>
            <person name="Kuo A."/>
            <person name="Liang C."/>
            <person name="Lipzen A."/>
            <person name="Lutzoni F."/>
            <person name="Magnuson J."/>
            <person name="Mondo S."/>
            <person name="Nolan M."/>
            <person name="Ohm R."/>
            <person name="Pangilinan J."/>
            <person name="Park H.-J."/>
            <person name="Ramirez L."/>
            <person name="Alfaro M."/>
            <person name="Sun H."/>
            <person name="Tritt A."/>
            <person name="Yoshinaga Y."/>
            <person name="Zwiers L.-H."/>
            <person name="Turgeon B."/>
            <person name="Goodwin S."/>
            <person name="Spatafora J."/>
            <person name="Crous P."/>
            <person name="Grigoriev I."/>
        </authorList>
    </citation>
    <scope>NUCLEOTIDE SEQUENCE</scope>
    <source>
        <strain evidence="2">CBS 122368</strain>
    </source>
</reference>